<feature type="compositionally biased region" description="Low complexity" evidence="1">
    <location>
        <begin position="78"/>
        <end position="100"/>
    </location>
</feature>
<accession>A0A1C5GU59</accession>
<feature type="domain" description="GerMN" evidence="3">
    <location>
        <begin position="132"/>
        <end position="236"/>
    </location>
</feature>
<dbReference type="AlphaFoldDB" id="A0A1C5GU59"/>
<dbReference type="Pfam" id="PF10646">
    <property type="entry name" value="Germane"/>
    <property type="match status" value="1"/>
</dbReference>
<gene>
    <name evidence="4" type="ORF">GA0070614_0379</name>
</gene>
<dbReference type="Proteomes" id="UP000198215">
    <property type="component" value="Chromosome I"/>
</dbReference>
<keyword evidence="2" id="KW-1133">Transmembrane helix</keyword>
<dbReference type="OrthoDB" id="9255860at2"/>
<organism evidence="4 5">
    <name type="scientific">Micromonospora coxensis</name>
    <dbReference type="NCBI Taxonomy" id="356852"/>
    <lineage>
        <taxon>Bacteria</taxon>
        <taxon>Bacillati</taxon>
        <taxon>Actinomycetota</taxon>
        <taxon>Actinomycetes</taxon>
        <taxon>Micromonosporales</taxon>
        <taxon>Micromonosporaceae</taxon>
        <taxon>Micromonospora</taxon>
    </lineage>
</organism>
<evidence type="ECO:0000256" key="1">
    <source>
        <dbReference type="SAM" id="MobiDB-lite"/>
    </source>
</evidence>
<keyword evidence="5" id="KW-1185">Reference proteome</keyword>
<dbReference type="RefSeq" id="WP_088974362.1">
    <property type="nucleotide sequence ID" value="NZ_LT607753.1"/>
</dbReference>
<evidence type="ECO:0000313" key="5">
    <source>
        <dbReference type="Proteomes" id="UP000198215"/>
    </source>
</evidence>
<feature type="compositionally biased region" description="Basic and acidic residues" evidence="1">
    <location>
        <begin position="24"/>
        <end position="35"/>
    </location>
</feature>
<feature type="transmembrane region" description="Helical" evidence="2">
    <location>
        <begin position="45"/>
        <end position="67"/>
    </location>
</feature>
<keyword evidence="2" id="KW-0472">Membrane</keyword>
<sequence length="250" mass="26738">MSDGVPDEGVTRAALRRAAGAAADDARPPDVADLRRRVRRRRSRAVAGAVGVVVAGLLGVPALVAAVDQPPARGPVVAGPSSPSTDPASASPAPSSAGPSEDSEPVQPTGEPTTGTRRVKLFLLRERAGQQCPQVVPVTRDLPAQGVAKQALRALLEGPTEAERAAGLTSVFDRDSHRFQYLKLDGPRARADFTDLDGILDPGDTCEKTKLLEPMQRTLEQFKWIEEARFSIRGDQRAFYVDVLHDRVPN</sequence>
<evidence type="ECO:0000313" key="4">
    <source>
        <dbReference type="EMBL" id="SCG37304.1"/>
    </source>
</evidence>
<protein>
    <submittedName>
        <fullName evidence="4">Sporulation and spore germination</fullName>
    </submittedName>
</protein>
<evidence type="ECO:0000256" key="2">
    <source>
        <dbReference type="SAM" id="Phobius"/>
    </source>
</evidence>
<proteinExistence type="predicted"/>
<feature type="compositionally biased region" description="Low complexity" evidence="1">
    <location>
        <begin position="12"/>
        <end position="23"/>
    </location>
</feature>
<keyword evidence="2" id="KW-0812">Transmembrane</keyword>
<evidence type="ECO:0000259" key="3">
    <source>
        <dbReference type="Pfam" id="PF10646"/>
    </source>
</evidence>
<name>A0A1C5GU59_9ACTN</name>
<dbReference type="InterPro" id="IPR019606">
    <property type="entry name" value="GerMN"/>
</dbReference>
<reference evidence="5" key="1">
    <citation type="submission" date="2016-06" db="EMBL/GenBank/DDBJ databases">
        <authorList>
            <person name="Varghese N."/>
            <person name="Submissions Spin"/>
        </authorList>
    </citation>
    <scope>NUCLEOTIDE SEQUENCE [LARGE SCALE GENOMIC DNA]</scope>
    <source>
        <strain evidence="5">DSM 45161</strain>
    </source>
</reference>
<dbReference type="EMBL" id="LT607753">
    <property type="protein sequence ID" value="SCG37304.1"/>
    <property type="molecule type" value="Genomic_DNA"/>
</dbReference>
<feature type="region of interest" description="Disordered" evidence="1">
    <location>
        <begin position="1"/>
        <end position="45"/>
    </location>
</feature>
<feature type="region of interest" description="Disordered" evidence="1">
    <location>
        <begin position="73"/>
        <end position="115"/>
    </location>
</feature>